<dbReference type="InterPro" id="IPR010179">
    <property type="entry name" value="CRISPR-assoc_prot_Cse3"/>
</dbReference>
<dbReference type="Gene3D" id="3.30.70.1200">
    <property type="entry name" value="Crispr-associated protein, domain 1"/>
    <property type="match status" value="1"/>
</dbReference>
<protein>
    <submittedName>
        <fullName evidence="1">CRISPR-associated protein, Cse3 family</fullName>
    </submittedName>
</protein>
<dbReference type="CDD" id="cd09727">
    <property type="entry name" value="Cas6_I-E"/>
    <property type="match status" value="1"/>
</dbReference>
<sequence>MAKVLADSVYNIHRLLWDLFPGQKQRNFLYREEIAREQLGYQGGARGESLYYLVSSSAPSSQSPFFAVETRRYEPQLQPDEALRFELRANPVVTKNGKKHDVVMDAQQTFLKLLCEELGLLSHLQGTPEKKEYKNVLLTHGGQRLDSRLTDLLDGDYRYAERLDQKLTPREKLEWALRAEIDNTLDEWMAKQGKQNGFTIVKDTHGNLKLQNSAYQWHALTGKAAKGKKSGFSAVDFTGDLVVSDVEAFKKSLFNGIGRSKAFGCGLMLVKRI</sequence>
<reference evidence="1 2" key="1">
    <citation type="submission" date="2007-10" db="EMBL/GenBank/DDBJ databases">
        <title>Complete sequence of Desulfococcus oleovorans Hxd3.</title>
        <authorList>
            <consortium name="US DOE Joint Genome Institute"/>
            <person name="Copeland A."/>
            <person name="Lucas S."/>
            <person name="Lapidus A."/>
            <person name="Barry K."/>
            <person name="Glavina del Rio T."/>
            <person name="Dalin E."/>
            <person name="Tice H."/>
            <person name="Pitluck S."/>
            <person name="Kiss H."/>
            <person name="Brettin T."/>
            <person name="Bruce D."/>
            <person name="Detter J.C."/>
            <person name="Han C."/>
            <person name="Schmutz J."/>
            <person name="Larimer F."/>
            <person name="Land M."/>
            <person name="Hauser L."/>
            <person name="Kyrpides N."/>
            <person name="Kim E."/>
            <person name="Wawrik B."/>
            <person name="Richardson P."/>
        </authorList>
    </citation>
    <scope>NUCLEOTIDE SEQUENCE [LARGE SCALE GENOMIC DNA]</scope>
    <source>
        <strain evidence="2">DSM 6200 / JCM 39069 / Hxd3</strain>
    </source>
</reference>
<dbReference type="eggNOG" id="ENOG5032TV5">
    <property type="taxonomic scope" value="Bacteria"/>
</dbReference>
<dbReference type="AlphaFoldDB" id="A8ZZ18"/>
<dbReference type="Proteomes" id="UP000008561">
    <property type="component" value="Chromosome"/>
</dbReference>
<dbReference type="NCBIfam" id="TIGR01907">
    <property type="entry name" value="casE_Cse3"/>
    <property type="match status" value="2"/>
</dbReference>
<dbReference type="EMBL" id="CP000859">
    <property type="protein sequence ID" value="ABW68791.1"/>
    <property type="molecule type" value="Genomic_DNA"/>
</dbReference>
<keyword evidence="2" id="KW-1185">Reference proteome</keyword>
<organism evidence="1 2">
    <name type="scientific">Desulfosudis oleivorans (strain DSM 6200 / JCM 39069 / Hxd3)</name>
    <name type="common">Desulfococcus oleovorans</name>
    <dbReference type="NCBI Taxonomy" id="96561"/>
    <lineage>
        <taxon>Bacteria</taxon>
        <taxon>Pseudomonadati</taxon>
        <taxon>Thermodesulfobacteriota</taxon>
        <taxon>Desulfobacteria</taxon>
        <taxon>Desulfobacterales</taxon>
        <taxon>Desulfosudaceae</taxon>
        <taxon>Desulfosudis</taxon>
    </lineage>
</organism>
<dbReference type="Gene3D" id="3.30.70.1210">
    <property type="entry name" value="Crispr-associated protein, domain 2"/>
    <property type="match status" value="1"/>
</dbReference>
<dbReference type="Pfam" id="PF08798">
    <property type="entry name" value="CRISPR_assoc"/>
    <property type="match status" value="1"/>
</dbReference>
<dbReference type="SUPFAM" id="SSF117987">
    <property type="entry name" value="CRISPR-associated protein"/>
    <property type="match status" value="1"/>
</dbReference>
<evidence type="ECO:0000313" key="2">
    <source>
        <dbReference type="Proteomes" id="UP000008561"/>
    </source>
</evidence>
<dbReference type="HOGENOM" id="CLU_080982_1_0_7"/>
<gene>
    <name evidence="1" type="ordered locus">Dole_2988</name>
</gene>
<evidence type="ECO:0000313" key="1">
    <source>
        <dbReference type="EMBL" id="ABW68791.1"/>
    </source>
</evidence>
<dbReference type="STRING" id="96561.Dole_2988"/>
<dbReference type="KEGG" id="dol:Dole_2988"/>
<proteinExistence type="predicted"/>
<dbReference type="SMART" id="SM01101">
    <property type="entry name" value="CRISPR_assoc"/>
    <property type="match status" value="1"/>
</dbReference>
<name>A8ZZ18_DESOH</name>
<accession>A8ZZ18</accession>